<dbReference type="InterPro" id="IPR006566">
    <property type="entry name" value="FBD"/>
</dbReference>
<evidence type="ECO:0000313" key="3">
    <source>
        <dbReference type="Proteomes" id="UP000324897"/>
    </source>
</evidence>
<name>A0A5J9UC47_9POAL</name>
<reference evidence="2 3" key="1">
    <citation type="journal article" date="2019" name="Sci. Rep.">
        <title>A high-quality genome of Eragrostis curvula grass provides insights into Poaceae evolution and supports new strategies to enhance forage quality.</title>
        <authorList>
            <person name="Carballo J."/>
            <person name="Santos B.A.C.M."/>
            <person name="Zappacosta D."/>
            <person name="Garbus I."/>
            <person name="Selva J.P."/>
            <person name="Gallo C.A."/>
            <person name="Diaz A."/>
            <person name="Albertini E."/>
            <person name="Caccamo M."/>
            <person name="Echenique V."/>
        </authorList>
    </citation>
    <scope>NUCLEOTIDE SEQUENCE [LARGE SCALE GENOMIC DNA]</scope>
    <source>
        <strain evidence="3">cv. Victoria</strain>
        <tissue evidence="2">Leaf</tissue>
    </source>
</reference>
<dbReference type="InterPro" id="IPR055302">
    <property type="entry name" value="F-box_dom-containing"/>
</dbReference>
<dbReference type="Gene3D" id="3.80.10.10">
    <property type="entry name" value="Ribonuclease Inhibitor"/>
    <property type="match status" value="1"/>
</dbReference>
<dbReference type="PANTHER" id="PTHR32141">
    <property type="match status" value="1"/>
</dbReference>
<dbReference type="Gramene" id="TVU20698">
    <property type="protein sequence ID" value="TVU20698"/>
    <property type="gene ID" value="EJB05_30289"/>
</dbReference>
<dbReference type="PROSITE" id="PS50181">
    <property type="entry name" value="FBOX"/>
    <property type="match status" value="1"/>
</dbReference>
<feature type="domain" description="F-box" evidence="1">
    <location>
        <begin position="34"/>
        <end position="70"/>
    </location>
</feature>
<dbReference type="Pfam" id="PF24758">
    <property type="entry name" value="LRR_At5g56370"/>
    <property type="match status" value="1"/>
</dbReference>
<dbReference type="Proteomes" id="UP000324897">
    <property type="component" value="Unassembled WGS sequence"/>
</dbReference>
<dbReference type="AlphaFoldDB" id="A0A5J9UC47"/>
<dbReference type="SUPFAM" id="SSF81383">
    <property type="entry name" value="F-box domain"/>
    <property type="match status" value="1"/>
</dbReference>
<dbReference type="CDD" id="cd22160">
    <property type="entry name" value="F-box_AtFBL13-like"/>
    <property type="match status" value="1"/>
</dbReference>
<dbReference type="Pfam" id="PF00646">
    <property type="entry name" value="F-box"/>
    <property type="match status" value="1"/>
</dbReference>
<dbReference type="Pfam" id="PF08387">
    <property type="entry name" value="FBD"/>
    <property type="match status" value="1"/>
</dbReference>
<protein>
    <recommendedName>
        <fullName evidence="1">F-box domain-containing protein</fullName>
    </recommendedName>
</protein>
<dbReference type="InterPro" id="IPR032675">
    <property type="entry name" value="LRR_dom_sf"/>
</dbReference>
<dbReference type="SUPFAM" id="SSF52047">
    <property type="entry name" value="RNI-like"/>
    <property type="match status" value="1"/>
</dbReference>
<evidence type="ECO:0000259" key="1">
    <source>
        <dbReference type="PROSITE" id="PS50181"/>
    </source>
</evidence>
<dbReference type="Gene3D" id="1.20.1280.50">
    <property type="match status" value="1"/>
</dbReference>
<evidence type="ECO:0000313" key="2">
    <source>
        <dbReference type="EMBL" id="TVU20698.1"/>
    </source>
</evidence>
<dbReference type="InterPro" id="IPR036047">
    <property type="entry name" value="F-box-like_dom_sf"/>
</dbReference>
<sequence>MDRIVTTKRRRADVHGDFLEEARALVATAVLRVSDLISRLPDCVLGRIVSLLDTEEGARTALLSRRWRYVWLSSPLNLNDRLRGFYCDHHRLQVISRILDVHHGSARRLSLRSLNLPTSIARFDGWLRLPLFDALEELVLRFGIDAHQPHQPELPASTLRFASLRVLDLDNCAFPATGAGAPPAFPCLTHLSLRRVCIAEELLLGMISRSPGIENMLLDTNSGHRRLCLPSLPRLRCLAVMVSQTLIRKREIEMEELVVEDAPSLERLLLHEVQYGPSVRIKDATKLKMLGYLATGFPVIELGNSVFKGMVLVSLVSRFSTVTILGLEMPEPNLEVVIGYLTCFPCLEKLHIKLIEYAQKNLNPALHLDPSAPIECLDRSLKTIVLQSYEGLETHVKFARFFVERAKVLEVMKFCSIRDCATRWLRTQFRLLNIENRASRYAEFPFVHQYDWPERFWVDGGFSSDDPFMESV</sequence>
<dbReference type="InterPro" id="IPR001810">
    <property type="entry name" value="F-box_dom"/>
</dbReference>
<proteinExistence type="predicted"/>
<organism evidence="2 3">
    <name type="scientific">Eragrostis curvula</name>
    <name type="common">weeping love grass</name>
    <dbReference type="NCBI Taxonomy" id="38414"/>
    <lineage>
        <taxon>Eukaryota</taxon>
        <taxon>Viridiplantae</taxon>
        <taxon>Streptophyta</taxon>
        <taxon>Embryophyta</taxon>
        <taxon>Tracheophyta</taxon>
        <taxon>Spermatophyta</taxon>
        <taxon>Magnoliopsida</taxon>
        <taxon>Liliopsida</taxon>
        <taxon>Poales</taxon>
        <taxon>Poaceae</taxon>
        <taxon>PACMAD clade</taxon>
        <taxon>Chloridoideae</taxon>
        <taxon>Eragrostideae</taxon>
        <taxon>Eragrostidinae</taxon>
        <taxon>Eragrostis</taxon>
    </lineage>
</organism>
<dbReference type="EMBL" id="RWGY01000026">
    <property type="protein sequence ID" value="TVU20698.1"/>
    <property type="molecule type" value="Genomic_DNA"/>
</dbReference>
<dbReference type="OrthoDB" id="690805at2759"/>
<gene>
    <name evidence="2" type="ORF">EJB05_30289</name>
</gene>
<keyword evidence="3" id="KW-1185">Reference proteome</keyword>
<accession>A0A5J9UC47</accession>
<feature type="non-terminal residue" evidence="2">
    <location>
        <position position="1"/>
    </location>
</feature>
<comment type="caution">
    <text evidence="2">The sequence shown here is derived from an EMBL/GenBank/DDBJ whole genome shotgun (WGS) entry which is preliminary data.</text>
</comment>
<dbReference type="InterPro" id="IPR055411">
    <property type="entry name" value="LRR_FXL15/At3g58940/PEG3-like"/>
</dbReference>
<dbReference type="InterPro" id="IPR053781">
    <property type="entry name" value="F-box_AtFBL13-like"/>
</dbReference>
<dbReference type="PANTHER" id="PTHR32141:SF136">
    <property type="entry name" value="OS07G0287000 PROTEIN"/>
    <property type="match status" value="1"/>
</dbReference>